<dbReference type="Pfam" id="PF00838">
    <property type="entry name" value="TCTP"/>
    <property type="match status" value="1"/>
</dbReference>
<evidence type="ECO:0000313" key="8">
    <source>
        <dbReference type="Proteomes" id="UP000887581"/>
    </source>
</evidence>
<dbReference type="SUPFAM" id="SSF49468">
    <property type="entry name" value="VHL"/>
    <property type="match status" value="1"/>
</dbReference>
<dbReference type="InterPro" id="IPR011057">
    <property type="entry name" value="Mss4-like_sf"/>
</dbReference>
<dbReference type="Gene3D" id="2.170.150.10">
    <property type="entry name" value="Metal Binding Protein, Guanine Nucleotide Exchange Factor, Chain A"/>
    <property type="match status" value="1"/>
</dbReference>
<evidence type="ECO:0000313" key="9">
    <source>
        <dbReference type="WBParaSite" id="sdigi.contig111.g4560.t1"/>
    </source>
</evidence>
<dbReference type="GO" id="GO:0005509">
    <property type="term" value="F:calcium ion binding"/>
    <property type="evidence" value="ECO:0007669"/>
    <property type="project" value="TreeGrafter"/>
</dbReference>
<dbReference type="FunFam" id="2.170.150.10:FF:000010">
    <property type="entry name" value="Translationally-controlled tumor protein homolog"/>
    <property type="match status" value="1"/>
</dbReference>
<evidence type="ECO:0000256" key="4">
    <source>
        <dbReference type="ARBA" id="ARBA00022490"/>
    </source>
</evidence>
<dbReference type="PANTHER" id="PTHR11991:SF0">
    <property type="entry name" value="TRANSLATIONALLY-CONTROLLED TUMOR PROTEIN"/>
    <property type="match status" value="1"/>
</dbReference>
<dbReference type="InterPro" id="IPR011323">
    <property type="entry name" value="Mss4/transl-control_tumour"/>
</dbReference>
<dbReference type="SUPFAM" id="SSF51316">
    <property type="entry name" value="Mss4-like"/>
    <property type="match status" value="1"/>
</dbReference>
<dbReference type="WBParaSite" id="sdigi.contig111.g4560.t1">
    <property type="protein sequence ID" value="sdigi.contig111.g4560.t1"/>
    <property type="gene ID" value="sdigi.contig111.g4560"/>
</dbReference>
<sequence length="397" mass="46381">MLGSHLDDELASDSFPMKLVDGLIWEFKGRQVVRKEGEILLAGANPSAEGEDGDEGGEECVERGIDFVLNHRLQEMNCYEDMATFKSYCKSFMKKVVELMQKNGKSETEINDFKKKIQAWVVSLLSKDRFKQLQFFIGERMAEGQGEGQVAVVEYRDEEEEFYRLEYMLLSESQVDSFVLRKILAPGYRSIRSVEEVDIRFINNSRDVVDLCWIDFQVGYFYGFVFLQFSFRHPKSCWDSSETSCEGNLVRYLKLNSRETVKLTTFIGHCWVARFIRNGAVAQFLPDRTEVFVTTRRFPYTTIVFIIQKVPTLFETAVEYIGELLHECQQALCRLPVPELVKFDILFYIRRKRLYQTALFRLPFQRNLSRRNSDIHVGLQEPPELADIERREGENRI</sequence>
<evidence type="ECO:0000256" key="2">
    <source>
        <dbReference type="ARBA" id="ARBA00004496"/>
    </source>
</evidence>
<dbReference type="PROSITE" id="PS01002">
    <property type="entry name" value="TCTP_1"/>
    <property type="match status" value="1"/>
</dbReference>
<dbReference type="AlphaFoldDB" id="A0A915PJZ2"/>
<evidence type="ECO:0000256" key="1">
    <source>
        <dbReference type="ARBA" id="ARBA00002114"/>
    </source>
</evidence>
<comment type="similarity">
    <text evidence="6">Belongs to the TCTP family.</text>
</comment>
<name>A0A915PJZ2_9BILA</name>
<dbReference type="PROSITE" id="PS51797">
    <property type="entry name" value="TCTP_3"/>
    <property type="match status" value="1"/>
</dbReference>
<dbReference type="PRINTS" id="PR01653">
    <property type="entry name" value="TCTPROTEIN"/>
</dbReference>
<keyword evidence="8" id="KW-1185">Reference proteome</keyword>
<dbReference type="InterPro" id="IPR018103">
    <property type="entry name" value="Translation_control_tumour_CS"/>
</dbReference>
<comment type="function">
    <text evidence="1">Involved in calcium binding and microtubule stabilization.</text>
</comment>
<evidence type="ECO:0000256" key="6">
    <source>
        <dbReference type="PROSITE-ProRule" id="PRU01133"/>
    </source>
</evidence>
<evidence type="ECO:0000259" key="7">
    <source>
        <dbReference type="PROSITE" id="PS51797"/>
    </source>
</evidence>
<feature type="domain" description="TCTP" evidence="7">
    <location>
        <begin position="1"/>
        <end position="177"/>
    </location>
</feature>
<dbReference type="InterPro" id="IPR036208">
    <property type="entry name" value="VHL_sf"/>
</dbReference>
<dbReference type="InterPro" id="IPR034737">
    <property type="entry name" value="TCTP"/>
</dbReference>
<keyword evidence="5" id="KW-0106">Calcium</keyword>
<dbReference type="InterPro" id="IPR018105">
    <property type="entry name" value="Translational_control_tumour_p"/>
</dbReference>
<reference evidence="9" key="1">
    <citation type="submission" date="2022-11" db="UniProtKB">
        <authorList>
            <consortium name="WormBaseParasite"/>
        </authorList>
    </citation>
    <scope>IDENTIFICATION</scope>
</reference>
<dbReference type="PANTHER" id="PTHR11991">
    <property type="entry name" value="TRANSLATIONALLY CONTROLLED TUMOR PROTEIN-RELATED"/>
    <property type="match status" value="1"/>
</dbReference>
<dbReference type="Gene3D" id="2.60.40.780">
    <property type="entry name" value="von Hippel-Lindau disease tumour suppressor, beta domain"/>
    <property type="match status" value="1"/>
</dbReference>
<proteinExistence type="inferred from homology"/>
<dbReference type="PROSITE" id="PS01003">
    <property type="entry name" value="TCTP_2"/>
    <property type="match status" value="1"/>
</dbReference>
<keyword evidence="4" id="KW-0963">Cytoplasm</keyword>
<evidence type="ECO:0000256" key="3">
    <source>
        <dbReference type="ARBA" id="ARBA00014759"/>
    </source>
</evidence>
<organism evidence="8 9">
    <name type="scientific">Setaria digitata</name>
    <dbReference type="NCBI Taxonomy" id="48799"/>
    <lineage>
        <taxon>Eukaryota</taxon>
        <taxon>Metazoa</taxon>
        <taxon>Ecdysozoa</taxon>
        <taxon>Nematoda</taxon>
        <taxon>Chromadorea</taxon>
        <taxon>Rhabditida</taxon>
        <taxon>Spirurina</taxon>
        <taxon>Spiruromorpha</taxon>
        <taxon>Filarioidea</taxon>
        <taxon>Setariidae</taxon>
        <taxon>Setaria</taxon>
    </lineage>
</organism>
<accession>A0A915PJZ2</accession>
<dbReference type="Proteomes" id="UP000887581">
    <property type="component" value="Unplaced"/>
</dbReference>
<evidence type="ECO:0000256" key="5">
    <source>
        <dbReference type="ARBA" id="ARBA00022837"/>
    </source>
</evidence>
<protein>
    <recommendedName>
        <fullName evidence="3">Translationally-controlled tumor protein homolog</fullName>
    </recommendedName>
</protein>
<dbReference type="InterPro" id="IPR037140">
    <property type="entry name" value="VHL_beta_dom_sf"/>
</dbReference>
<dbReference type="GO" id="GO:0005737">
    <property type="term" value="C:cytoplasm"/>
    <property type="evidence" value="ECO:0007669"/>
    <property type="project" value="UniProtKB-SubCell"/>
</dbReference>
<comment type="subcellular location">
    <subcellularLocation>
        <location evidence="2">Cytoplasm</location>
    </subcellularLocation>
</comment>